<sequence length="253" mass="27865">MLNKFLAAKHAEIARLVKLQKEDALPAPYKGERLPFAAALRANRLACIAEYKRASPSRGDIAPHLSPEDVAEQYAKAGATALSVLTEEKYFKGKLEYIERMKFVGLPMLRKDFIVHPLQVIETASTPASAQLLIARMFNSATELAELIELGNSFGLESVVEIFDHSDLVLARLANATIIQVNNRNLDTLETDLAICERMIPHRRTAEVWIAASGISSSTQRRHVEAAGYDAMLVGTALMQGGDPQKALNRLLE</sequence>
<keyword evidence="5" id="KW-0210">Decarboxylase</keyword>
<dbReference type="GO" id="GO:0000162">
    <property type="term" value="P:L-tryptophan biosynthetic process"/>
    <property type="evidence" value="ECO:0007669"/>
    <property type="project" value="UniProtKB-UniPathway"/>
</dbReference>
<reference evidence="10 11" key="1">
    <citation type="submission" date="2015-01" db="EMBL/GenBank/DDBJ databases">
        <title>Desulfovibrio sp. JC271 draft genome sequence.</title>
        <authorList>
            <person name="Shivani Y."/>
            <person name="Subhash Y."/>
            <person name="Sasikala C."/>
            <person name="Ramana C.V."/>
        </authorList>
    </citation>
    <scope>NUCLEOTIDE SEQUENCE [LARGE SCALE GENOMIC DNA]</scope>
    <source>
        <strain evidence="10 11">JC271</strain>
    </source>
</reference>
<dbReference type="PANTHER" id="PTHR22854:SF2">
    <property type="entry name" value="INDOLE-3-GLYCEROL-PHOSPHATE SYNTHASE"/>
    <property type="match status" value="1"/>
</dbReference>
<keyword evidence="8" id="KW-0456">Lyase</keyword>
<evidence type="ECO:0000256" key="8">
    <source>
        <dbReference type="ARBA" id="ARBA00023239"/>
    </source>
</evidence>
<evidence type="ECO:0000256" key="5">
    <source>
        <dbReference type="ARBA" id="ARBA00022793"/>
    </source>
</evidence>
<evidence type="ECO:0000256" key="1">
    <source>
        <dbReference type="ARBA" id="ARBA00001633"/>
    </source>
</evidence>
<dbReference type="InterPro" id="IPR011060">
    <property type="entry name" value="RibuloseP-bd_barrel"/>
</dbReference>
<protein>
    <recommendedName>
        <fullName evidence="3">indole-3-glycerol-phosphate synthase</fullName>
        <ecNumber evidence="3">4.1.1.48</ecNumber>
    </recommendedName>
</protein>
<gene>
    <name evidence="10" type="ORF">SP90_05755</name>
</gene>
<dbReference type="Gene3D" id="3.20.20.70">
    <property type="entry name" value="Aldolase class I"/>
    <property type="match status" value="1"/>
</dbReference>
<dbReference type="CDD" id="cd00331">
    <property type="entry name" value="IGPS"/>
    <property type="match status" value="1"/>
</dbReference>
<keyword evidence="7" id="KW-0057">Aromatic amino acid biosynthesis</keyword>
<evidence type="ECO:0000313" key="11">
    <source>
        <dbReference type="Proteomes" id="UP000091979"/>
    </source>
</evidence>
<dbReference type="GO" id="GO:0004640">
    <property type="term" value="F:phosphoribosylanthranilate isomerase activity"/>
    <property type="evidence" value="ECO:0007669"/>
    <property type="project" value="TreeGrafter"/>
</dbReference>
<dbReference type="EC" id="4.1.1.48" evidence="3"/>
<keyword evidence="6" id="KW-0822">Tryptophan biosynthesis</keyword>
<comment type="caution">
    <text evidence="10">The sequence shown here is derived from an EMBL/GenBank/DDBJ whole genome shotgun (WGS) entry which is preliminary data.</text>
</comment>
<evidence type="ECO:0000256" key="7">
    <source>
        <dbReference type="ARBA" id="ARBA00023141"/>
    </source>
</evidence>
<keyword evidence="11" id="KW-1185">Reference proteome</keyword>
<feature type="domain" description="Indole-3-glycerol phosphate synthase" evidence="9">
    <location>
        <begin position="2"/>
        <end position="251"/>
    </location>
</feature>
<proteinExistence type="predicted"/>
<evidence type="ECO:0000313" key="10">
    <source>
        <dbReference type="EMBL" id="OBQ54548.1"/>
    </source>
</evidence>
<evidence type="ECO:0000256" key="3">
    <source>
        <dbReference type="ARBA" id="ARBA00012362"/>
    </source>
</evidence>
<dbReference type="PANTHER" id="PTHR22854">
    <property type="entry name" value="TRYPTOPHAN BIOSYNTHESIS PROTEIN"/>
    <property type="match status" value="1"/>
</dbReference>
<dbReference type="UniPathway" id="UPA00035">
    <property type="reaction ID" value="UER00043"/>
</dbReference>
<evidence type="ECO:0000256" key="4">
    <source>
        <dbReference type="ARBA" id="ARBA00022605"/>
    </source>
</evidence>
<dbReference type="AlphaFoldDB" id="A0A1B7XGC0"/>
<evidence type="ECO:0000256" key="2">
    <source>
        <dbReference type="ARBA" id="ARBA00004696"/>
    </source>
</evidence>
<keyword evidence="4" id="KW-0028">Amino-acid biosynthesis</keyword>
<dbReference type="GO" id="GO:0004425">
    <property type="term" value="F:indole-3-glycerol-phosphate synthase activity"/>
    <property type="evidence" value="ECO:0007669"/>
    <property type="project" value="UniProtKB-EC"/>
</dbReference>
<dbReference type="InterPro" id="IPR013785">
    <property type="entry name" value="Aldolase_TIM"/>
</dbReference>
<dbReference type="PATRIC" id="fig|1560234.3.peg.3123"/>
<dbReference type="STRING" id="1560234.SP90_05755"/>
<dbReference type="SUPFAM" id="SSF51366">
    <property type="entry name" value="Ribulose-phoshate binding barrel"/>
    <property type="match status" value="1"/>
</dbReference>
<dbReference type="EMBL" id="JXMS01000007">
    <property type="protein sequence ID" value="OBQ54548.1"/>
    <property type="molecule type" value="Genomic_DNA"/>
</dbReference>
<dbReference type="InterPro" id="IPR013798">
    <property type="entry name" value="Indole-3-glycerol_P_synth_dom"/>
</dbReference>
<dbReference type="InterPro" id="IPR045186">
    <property type="entry name" value="Indole-3-glycerol_P_synth"/>
</dbReference>
<dbReference type="RefSeq" id="WP_066853487.1">
    <property type="nucleotide sequence ID" value="NZ_JXMS01000007.1"/>
</dbReference>
<dbReference type="Pfam" id="PF00218">
    <property type="entry name" value="IGPS"/>
    <property type="match status" value="1"/>
</dbReference>
<organism evidence="10 11">
    <name type="scientific">Halodesulfovibrio spirochaetisodalis</name>
    <dbReference type="NCBI Taxonomy" id="1560234"/>
    <lineage>
        <taxon>Bacteria</taxon>
        <taxon>Pseudomonadati</taxon>
        <taxon>Thermodesulfobacteriota</taxon>
        <taxon>Desulfovibrionia</taxon>
        <taxon>Desulfovibrionales</taxon>
        <taxon>Desulfovibrionaceae</taxon>
        <taxon>Halodesulfovibrio</taxon>
    </lineage>
</organism>
<name>A0A1B7XGC0_9BACT</name>
<evidence type="ECO:0000259" key="9">
    <source>
        <dbReference type="Pfam" id="PF00218"/>
    </source>
</evidence>
<accession>A0A1B7XGC0</accession>
<dbReference type="Proteomes" id="UP000091979">
    <property type="component" value="Unassembled WGS sequence"/>
</dbReference>
<comment type="catalytic activity">
    <reaction evidence="1">
        <text>1-(2-carboxyphenylamino)-1-deoxy-D-ribulose 5-phosphate + H(+) = (1S,2R)-1-C-(indol-3-yl)glycerol 3-phosphate + CO2 + H2O</text>
        <dbReference type="Rhea" id="RHEA:23476"/>
        <dbReference type="ChEBI" id="CHEBI:15377"/>
        <dbReference type="ChEBI" id="CHEBI:15378"/>
        <dbReference type="ChEBI" id="CHEBI:16526"/>
        <dbReference type="ChEBI" id="CHEBI:58613"/>
        <dbReference type="ChEBI" id="CHEBI:58866"/>
        <dbReference type="EC" id="4.1.1.48"/>
    </reaction>
</comment>
<comment type="pathway">
    <text evidence="2">Amino-acid biosynthesis; L-tryptophan biosynthesis; L-tryptophan from chorismate: step 4/5.</text>
</comment>
<dbReference type="OrthoDB" id="9804217at2"/>
<evidence type="ECO:0000256" key="6">
    <source>
        <dbReference type="ARBA" id="ARBA00022822"/>
    </source>
</evidence>